<organism evidence="2 3">
    <name type="scientific">Armillaria solidipes</name>
    <dbReference type="NCBI Taxonomy" id="1076256"/>
    <lineage>
        <taxon>Eukaryota</taxon>
        <taxon>Fungi</taxon>
        <taxon>Dikarya</taxon>
        <taxon>Basidiomycota</taxon>
        <taxon>Agaricomycotina</taxon>
        <taxon>Agaricomycetes</taxon>
        <taxon>Agaricomycetidae</taxon>
        <taxon>Agaricales</taxon>
        <taxon>Marasmiineae</taxon>
        <taxon>Physalacriaceae</taxon>
        <taxon>Armillaria</taxon>
    </lineage>
</organism>
<dbReference type="EMBL" id="KZ293460">
    <property type="protein sequence ID" value="PBK63233.1"/>
    <property type="molecule type" value="Genomic_DNA"/>
</dbReference>
<dbReference type="Proteomes" id="UP000218334">
    <property type="component" value="Unassembled WGS sequence"/>
</dbReference>
<accession>A0A2H3BHB9</accession>
<dbReference type="SMART" id="SM00256">
    <property type="entry name" value="FBOX"/>
    <property type="match status" value="1"/>
</dbReference>
<proteinExistence type="predicted"/>
<dbReference type="SUPFAM" id="SSF81383">
    <property type="entry name" value="F-box domain"/>
    <property type="match status" value="1"/>
</dbReference>
<dbReference type="AlphaFoldDB" id="A0A2H3BHB9"/>
<feature type="domain" description="F-box" evidence="1">
    <location>
        <begin position="2"/>
        <end position="49"/>
    </location>
</feature>
<name>A0A2H3BHB9_9AGAR</name>
<dbReference type="InterPro" id="IPR036047">
    <property type="entry name" value="F-box-like_dom_sf"/>
</dbReference>
<dbReference type="InterPro" id="IPR001810">
    <property type="entry name" value="F-box_dom"/>
</dbReference>
<protein>
    <recommendedName>
        <fullName evidence="1">F-box domain-containing protein</fullName>
    </recommendedName>
</protein>
<dbReference type="PROSITE" id="PS50181">
    <property type="entry name" value="FBOX"/>
    <property type="match status" value="1"/>
</dbReference>
<dbReference type="Gene3D" id="1.20.1280.50">
    <property type="match status" value="1"/>
</dbReference>
<keyword evidence="3" id="KW-1185">Reference proteome</keyword>
<sequence length="85" mass="9689">MKFAFDQLCPEIVVEILGWLGPYDLLTVKLVSSRFLYLIQHNTICWIKARQNVGNIPPPPSGLSESAYASYLFGRSRCLVRDIRC</sequence>
<gene>
    <name evidence="2" type="ORF">ARMSODRAFT_547323</name>
</gene>
<dbReference type="Pfam" id="PF00646">
    <property type="entry name" value="F-box"/>
    <property type="match status" value="1"/>
</dbReference>
<evidence type="ECO:0000313" key="3">
    <source>
        <dbReference type="Proteomes" id="UP000218334"/>
    </source>
</evidence>
<evidence type="ECO:0000259" key="1">
    <source>
        <dbReference type="PROSITE" id="PS50181"/>
    </source>
</evidence>
<evidence type="ECO:0000313" key="2">
    <source>
        <dbReference type="EMBL" id="PBK63233.1"/>
    </source>
</evidence>
<reference evidence="3" key="1">
    <citation type="journal article" date="2017" name="Nat. Ecol. Evol.">
        <title>Genome expansion and lineage-specific genetic innovations in the forest pathogenic fungi Armillaria.</title>
        <authorList>
            <person name="Sipos G."/>
            <person name="Prasanna A.N."/>
            <person name="Walter M.C."/>
            <person name="O'Connor E."/>
            <person name="Balint B."/>
            <person name="Krizsan K."/>
            <person name="Kiss B."/>
            <person name="Hess J."/>
            <person name="Varga T."/>
            <person name="Slot J."/>
            <person name="Riley R."/>
            <person name="Boka B."/>
            <person name="Rigling D."/>
            <person name="Barry K."/>
            <person name="Lee J."/>
            <person name="Mihaltcheva S."/>
            <person name="LaButti K."/>
            <person name="Lipzen A."/>
            <person name="Waldron R."/>
            <person name="Moloney N.M."/>
            <person name="Sperisen C."/>
            <person name="Kredics L."/>
            <person name="Vagvoelgyi C."/>
            <person name="Patrignani A."/>
            <person name="Fitzpatrick D."/>
            <person name="Nagy I."/>
            <person name="Doyle S."/>
            <person name="Anderson J.B."/>
            <person name="Grigoriev I.V."/>
            <person name="Gueldener U."/>
            <person name="Muensterkoetter M."/>
            <person name="Nagy L.G."/>
        </authorList>
    </citation>
    <scope>NUCLEOTIDE SEQUENCE [LARGE SCALE GENOMIC DNA]</scope>
    <source>
        <strain evidence="3">28-4</strain>
    </source>
</reference>